<keyword evidence="7 8" id="KW-0472">Membrane</keyword>
<keyword evidence="4 8" id="KW-1003">Cell membrane</keyword>
<feature type="region of interest" description="Disordered" evidence="9">
    <location>
        <begin position="400"/>
        <end position="430"/>
    </location>
</feature>
<evidence type="ECO:0000256" key="8">
    <source>
        <dbReference type="RuleBase" id="RU361233"/>
    </source>
</evidence>
<keyword evidence="12" id="KW-1185">Reference proteome</keyword>
<keyword evidence="6 8" id="KW-1133">Transmembrane helix</keyword>
<evidence type="ECO:0000256" key="7">
    <source>
        <dbReference type="ARBA" id="ARBA00023136"/>
    </source>
</evidence>
<evidence type="ECO:0000313" key="11">
    <source>
        <dbReference type="EnsemblPlants" id="OPUNC03G06730.1"/>
    </source>
</evidence>
<dbReference type="Pfam" id="PF04535">
    <property type="entry name" value="CASP_dom"/>
    <property type="match status" value="1"/>
</dbReference>
<dbReference type="InterPro" id="IPR044173">
    <property type="entry name" value="CASPL"/>
</dbReference>
<dbReference type="InterPro" id="IPR006702">
    <property type="entry name" value="CASP_dom"/>
</dbReference>
<feature type="compositionally biased region" description="Basic and acidic residues" evidence="9">
    <location>
        <begin position="400"/>
        <end position="414"/>
    </location>
</feature>
<evidence type="ECO:0000256" key="2">
    <source>
        <dbReference type="ARBA" id="ARBA00007651"/>
    </source>
</evidence>
<feature type="transmembrane region" description="Helical" evidence="8">
    <location>
        <begin position="104"/>
        <end position="123"/>
    </location>
</feature>
<evidence type="ECO:0000256" key="9">
    <source>
        <dbReference type="SAM" id="MobiDB-lite"/>
    </source>
</evidence>
<comment type="subunit">
    <text evidence="3 8">Homodimer and heterodimers.</text>
</comment>
<dbReference type="PANTHER" id="PTHR36488:SF8">
    <property type="entry name" value="CASP-LIKE PROTEIN 1U1"/>
    <property type="match status" value="1"/>
</dbReference>
<comment type="subcellular location">
    <subcellularLocation>
        <location evidence="1 8">Cell membrane</location>
        <topology evidence="1 8">Multi-pass membrane protein</topology>
    </subcellularLocation>
</comment>
<evidence type="ECO:0000256" key="4">
    <source>
        <dbReference type="ARBA" id="ARBA00022475"/>
    </source>
</evidence>
<reference evidence="11" key="2">
    <citation type="submission" date="2018-05" db="EMBL/GenBank/DDBJ databases">
        <title>OpunRS2 (Oryza punctata Reference Sequence Version 2).</title>
        <authorList>
            <person name="Zhang J."/>
            <person name="Kudrna D."/>
            <person name="Lee S."/>
            <person name="Talag J."/>
            <person name="Welchert J."/>
            <person name="Wing R.A."/>
        </authorList>
    </citation>
    <scope>NUCLEOTIDE SEQUENCE [LARGE SCALE GENOMIC DNA]</scope>
</reference>
<organism evidence="11">
    <name type="scientific">Oryza punctata</name>
    <name type="common">Red rice</name>
    <dbReference type="NCBI Taxonomy" id="4537"/>
    <lineage>
        <taxon>Eukaryota</taxon>
        <taxon>Viridiplantae</taxon>
        <taxon>Streptophyta</taxon>
        <taxon>Embryophyta</taxon>
        <taxon>Tracheophyta</taxon>
        <taxon>Spermatophyta</taxon>
        <taxon>Magnoliopsida</taxon>
        <taxon>Liliopsida</taxon>
        <taxon>Poales</taxon>
        <taxon>Poaceae</taxon>
        <taxon>BOP clade</taxon>
        <taxon>Oryzoideae</taxon>
        <taxon>Oryzeae</taxon>
        <taxon>Oryzinae</taxon>
        <taxon>Oryza</taxon>
    </lineage>
</organism>
<sequence length="459" mass="47976">MRQQAGGVGDGVSPGNVPVCYYGPGGRVPSSLERRARAAEVLLRCAACGLAVLAAALLGADRQTRVFFSIQKVARYTDMQSLVLLVIANGMAACYSLIQCARCLVMAYIVISAVAAAMEAALIGKYGQPEFQWMKTCHLYKRFCAQAGGGVACAIAASMNMVGISLLSAFNLFRLYGNSNGGGKATTTTAGGNPVVRCVLDSESLGETLANNGGGESPRARDSEGSSPKEASEEEVVEVKLGKLMCIDGNGNAGNLAVVKGTTSNNDGDIDGGRGNLGQRRCFSMGSYEYVMDEHAALRVAVRTPKRRSASSRSRRRLTLSECDFAGSVSKKGAWEAVVTEAASAGTATAAARLNKDSFSVSKIWMVSATKKEDSRTAAELAGGGRRAASFRWPAMAEVSKKHGRINDEHRDVEAGGNGNSSLADERPSSARTALQYIVGRGIGGGGGWQQSSTVGSHS</sequence>
<dbReference type="NCBIfam" id="TIGR01569">
    <property type="entry name" value="A_tha_TIGR01569"/>
    <property type="match status" value="2"/>
</dbReference>
<dbReference type="STRING" id="4537.A0A0E0KA12"/>
<feature type="domain" description="Casparian strip membrane protein" evidence="10">
    <location>
        <begin position="34"/>
        <end position="158"/>
    </location>
</feature>
<feature type="transmembrane region" description="Helical" evidence="8">
    <location>
        <begin position="81"/>
        <end position="98"/>
    </location>
</feature>
<feature type="transmembrane region" description="Helical" evidence="8">
    <location>
        <begin position="143"/>
        <end position="170"/>
    </location>
</feature>
<evidence type="ECO:0000256" key="1">
    <source>
        <dbReference type="ARBA" id="ARBA00004651"/>
    </source>
</evidence>
<dbReference type="GO" id="GO:0005886">
    <property type="term" value="C:plasma membrane"/>
    <property type="evidence" value="ECO:0007669"/>
    <property type="project" value="UniProtKB-SubCell"/>
</dbReference>
<evidence type="ECO:0000256" key="6">
    <source>
        <dbReference type="ARBA" id="ARBA00022989"/>
    </source>
</evidence>
<dbReference type="HOGENOM" id="CLU_596403_0_0_1"/>
<dbReference type="InterPro" id="IPR006459">
    <property type="entry name" value="CASP/CASPL"/>
</dbReference>
<reference evidence="11" key="1">
    <citation type="submission" date="2015-04" db="UniProtKB">
        <authorList>
            <consortium name="EnsemblPlants"/>
        </authorList>
    </citation>
    <scope>IDENTIFICATION</scope>
</reference>
<protein>
    <recommendedName>
        <fullName evidence="8">CASP-like protein</fullName>
    </recommendedName>
</protein>
<evidence type="ECO:0000313" key="12">
    <source>
        <dbReference type="Proteomes" id="UP000026962"/>
    </source>
</evidence>
<comment type="similarity">
    <text evidence="2 8">Belongs to the Casparian strip membrane proteins (CASP) family.</text>
</comment>
<accession>A0A0E0KA12</accession>
<dbReference type="EnsemblPlants" id="OPUNC03G06730.1">
    <property type="protein sequence ID" value="OPUNC03G06730.1"/>
    <property type="gene ID" value="OPUNC03G06730"/>
</dbReference>
<feature type="transmembrane region" description="Helical" evidence="8">
    <location>
        <begin position="41"/>
        <end position="60"/>
    </location>
</feature>
<dbReference type="eggNOG" id="KOG0800">
    <property type="taxonomic scope" value="Eukaryota"/>
</dbReference>
<dbReference type="AlphaFoldDB" id="A0A0E0KA12"/>
<dbReference type="PANTHER" id="PTHR36488">
    <property type="entry name" value="CASP-LIKE PROTEIN 1U1"/>
    <property type="match status" value="1"/>
</dbReference>
<feature type="region of interest" description="Disordered" evidence="9">
    <location>
        <begin position="208"/>
        <end position="234"/>
    </location>
</feature>
<name>A0A0E0KA12_ORYPU</name>
<evidence type="ECO:0000256" key="3">
    <source>
        <dbReference type="ARBA" id="ARBA00011489"/>
    </source>
</evidence>
<keyword evidence="5 8" id="KW-0812">Transmembrane</keyword>
<dbReference type="Gramene" id="OPUNC03G06730.1">
    <property type="protein sequence ID" value="OPUNC03G06730.1"/>
    <property type="gene ID" value="OPUNC03G06730"/>
</dbReference>
<evidence type="ECO:0000259" key="10">
    <source>
        <dbReference type="Pfam" id="PF04535"/>
    </source>
</evidence>
<proteinExistence type="inferred from homology"/>
<dbReference type="Proteomes" id="UP000026962">
    <property type="component" value="Chromosome 3"/>
</dbReference>
<evidence type="ECO:0000256" key="5">
    <source>
        <dbReference type="ARBA" id="ARBA00022692"/>
    </source>
</evidence>